<comment type="caution">
    <text evidence="5">The sequence shown here is derived from an EMBL/GenBank/DDBJ whole genome shotgun (WGS) entry which is preliminary data.</text>
</comment>
<dbReference type="Gene3D" id="1.10.287.470">
    <property type="entry name" value="Helix hairpin bin"/>
    <property type="match status" value="2"/>
</dbReference>
<evidence type="ECO:0000313" key="5">
    <source>
        <dbReference type="EMBL" id="MDQ0507356.1"/>
    </source>
</evidence>
<evidence type="ECO:0000256" key="3">
    <source>
        <dbReference type="SAM" id="SignalP"/>
    </source>
</evidence>
<dbReference type="PANTHER" id="PTHR32347">
    <property type="entry name" value="EFFLUX SYSTEM COMPONENT YKNX-RELATED"/>
    <property type="match status" value="1"/>
</dbReference>
<name>A0ABU0LJN5_XANAG</name>
<dbReference type="Proteomes" id="UP001241747">
    <property type="component" value="Unassembled WGS sequence"/>
</dbReference>
<comment type="subcellular location">
    <subcellularLocation>
        <location evidence="1">Cell envelope</location>
    </subcellularLocation>
</comment>
<dbReference type="PANTHER" id="PTHR32347:SF23">
    <property type="entry name" value="BLL5650 PROTEIN"/>
    <property type="match status" value="1"/>
</dbReference>
<accession>A0ABU0LJN5</accession>
<evidence type="ECO:0000256" key="2">
    <source>
        <dbReference type="ARBA" id="ARBA00023054"/>
    </source>
</evidence>
<keyword evidence="6" id="KW-1185">Reference proteome</keyword>
<evidence type="ECO:0000313" key="6">
    <source>
        <dbReference type="Proteomes" id="UP001241747"/>
    </source>
</evidence>
<keyword evidence="3" id="KW-0732">Signal</keyword>
<dbReference type="InterPro" id="IPR059052">
    <property type="entry name" value="HH_YbhG-like"/>
</dbReference>
<dbReference type="SUPFAM" id="SSF111369">
    <property type="entry name" value="HlyD-like secretion proteins"/>
    <property type="match status" value="3"/>
</dbReference>
<organism evidence="5 6">
    <name type="scientific">Xanthobacter agilis</name>
    <dbReference type="NCBI Taxonomy" id="47492"/>
    <lineage>
        <taxon>Bacteria</taxon>
        <taxon>Pseudomonadati</taxon>
        <taxon>Pseudomonadota</taxon>
        <taxon>Alphaproteobacteria</taxon>
        <taxon>Hyphomicrobiales</taxon>
        <taxon>Xanthobacteraceae</taxon>
        <taxon>Xanthobacter</taxon>
    </lineage>
</organism>
<dbReference type="RefSeq" id="WP_237347417.1">
    <property type="nucleotide sequence ID" value="NZ_JABWGX010000034.1"/>
</dbReference>
<evidence type="ECO:0000256" key="1">
    <source>
        <dbReference type="ARBA" id="ARBA00004196"/>
    </source>
</evidence>
<feature type="signal peptide" evidence="3">
    <location>
        <begin position="1"/>
        <end position="19"/>
    </location>
</feature>
<sequence length="320" mass="33315">MRTPFAGPVLALLSALVLAGCDGGPQNSFSGYMEGDLIFIGPNEPGRVTALAVKEGDRVAKGALVATVEDDLQRADLDSATAQLREAEARLANAQAPLQRPEEIAVLEAAERRASAALDLSRIDLARQKDLVPKGASSQANLDAAQHAFDQNQAALDEAQRRIAAAGIASRTQEIAAAEGAMGAAQAAEAAAQVRLARRTLTAPAAGAIQTVYYRVGELVPEGRPVVSLLPPGLVKIRFFVPEAVLPKVALGDAVSVSCDGCPPITGKVSFISASAEYTPPVIYSREERAKLVYLIEARPDDPATARPGQPITVSLGAAP</sequence>
<reference evidence="5 6" key="1">
    <citation type="submission" date="2023-07" db="EMBL/GenBank/DDBJ databases">
        <title>Genomic Encyclopedia of Type Strains, Phase IV (KMG-IV): sequencing the most valuable type-strain genomes for metagenomic binning, comparative biology and taxonomic classification.</title>
        <authorList>
            <person name="Goeker M."/>
        </authorList>
    </citation>
    <scope>NUCLEOTIDE SEQUENCE [LARGE SCALE GENOMIC DNA]</scope>
    <source>
        <strain evidence="5 6">DSM 3770</strain>
    </source>
</reference>
<dbReference type="Gene3D" id="2.40.30.170">
    <property type="match status" value="1"/>
</dbReference>
<dbReference type="PROSITE" id="PS51257">
    <property type="entry name" value="PROKAR_LIPOPROTEIN"/>
    <property type="match status" value="1"/>
</dbReference>
<dbReference type="Pfam" id="PF25881">
    <property type="entry name" value="HH_YBHG"/>
    <property type="match status" value="1"/>
</dbReference>
<dbReference type="EMBL" id="JAUSVY010000017">
    <property type="protein sequence ID" value="MDQ0507356.1"/>
    <property type="molecule type" value="Genomic_DNA"/>
</dbReference>
<proteinExistence type="predicted"/>
<dbReference type="Gene3D" id="2.40.50.100">
    <property type="match status" value="2"/>
</dbReference>
<keyword evidence="2" id="KW-0175">Coiled coil</keyword>
<dbReference type="InterPro" id="IPR050465">
    <property type="entry name" value="UPF0194_transport"/>
</dbReference>
<feature type="domain" description="YbhG-like alpha-helical hairpin" evidence="4">
    <location>
        <begin position="79"/>
        <end position="196"/>
    </location>
</feature>
<evidence type="ECO:0000259" key="4">
    <source>
        <dbReference type="Pfam" id="PF25881"/>
    </source>
</evidence>
<gene>
    <name evidence="5" type="ORF">QOZ94_004179</name>
</gene>
<feature type="chain" id="PRO_5045762992" evidence="3">
    <location>
        <begin position="20"/>
        <end position="320"/>
    </location>
</feature>
<protein>
    <submittedName>
        <fullName evidence="5">HlyD family secretion protein</fullName>
    </submittedName>
</protein>